<sequence length="364" mass="40776">MSGINPNAAPSQGIQASNGLFRQNGQTKTLQALYMQTMLQAQGLLDQGIAGQLESIDQQNKESQRHLDFMTRATQNKLDARSRTNEYNFHQSGDNQIYVDNDNYRITFNENRSEFRIEERQPNGEYQQITRVWGDPHVDEGGEHRSWMFVDNTTFELPSKTPGGEPLRITVDTIPHANTGETLSNDLTITQGDSAFLVKDLARGGDGMTIAQSNNGRELDATTADGQRVRWAGALHWVAEDGQSIDQRGHEERLEHGNHHSHTLDTEIDRTKQTEVTDADRQFLNSIGIDPADYDSDGNGNLSAEQWSAVHEAVEKKLEGMNSMSQTQMLKLNSLMTNRSNFSGLLTGALSKIDQDLRNIQQKF</sequence>
<feature type="domain" description="DUF1521" evidence="2">
    <location>
        <begin position="101"/>
        <end position="249"/>
    </location>
</feature>
<protein>
    <submittedName>
        <fullName evidence="3">DUF1521 domain-containing protein</fullName>
    </submittedName>
</protein>
<evidence type="ECO:0000256" key="1">
    <source>
        <dbReference type="SAM" id="MobiDB-lite"/>
    </source>
</evidence>
<dbReference type="RefSeq" id="WP_207863478.1">
    <property type="nucleotide sequence ID" value="NZ_JAFREP010000057.1"/>
</dbReference>
<proteinExistence type="predicted"/>
<name>A0A8J7QCS1_9BACT</name>
<dbReference type="Proteomes" id="UP000664417">
    <property type="component" value="Unassembled WGS sequence"/>
</dbReference>
<evidence type="ECO:0000313" key="4">
    <source>
        <dbReference type="Proteomes" id="UP000664417"/>
    </source>
</evidence>
<feature type="region of interest" description="Disordered" evidence="1">
    <location>
        <begin position="251"/>
        <end position="273"/>
    </location>
</feature>
<dbReference type="Pfam" id="PF07481">
    <property type="entry name" value="DUF1521"/>
    <property type="match status" value="1"/>
</dbReference>
<dbReference type="InterPro" id="IPR011086">
    <property type="entry name" value="DUF1521"/>
</dbReference>
<reference evidence="3" key="1">
    <citation type="submission" date="2021-03" db="EMBL/GenBank/DDBJ databases">
        <authorList>
            <person name="Wang G."/>
        </authorList>
    </citation>
    <scope>NUCLEOTIDE SEQUENCE</scope>
    <source>
        <strain evidence="3">KCTC 12899</strain>
    </source>
</reference>
<dbReference type="AlphaFoldDB" id="A0A8J7QCS1"/>
<comment type="caution">
    <text evidence="3">The sequence shown here is derived from an EMBL/GenBank/DDBJ whole genome shotgun (WGS) entry which is preliminary data.</text>
</comment>
<evidence type="ECO:0000313" key="3">
    <source>
        <dbReference type="EMBL" id="MBO1323326.1"/>
    </source>
</evidence>
<gene>
    <name evidence="3" type="ORF">J3U88_32975</name>
</gene>
<accession>A0A8J7QCS1</accession>
<evidence type="ECO:0000259" key="2">
    <source>
        <dbReference type="Pfam" id="PF07481"/>
    </source>
</evidence>
<dbReference type="EMBL" id="JAFREP010000057">
    <property type="protein sequence ID" value="MBO1323326.1"/>
    <property type="molecule type" value="Genomic_DNA"/>
</dbReference>
<organism evidence="3 4">
    <name type="scientific">Acanthopleuribacter pedis</name>
    <dbReference type="NCBI Taxonomy" id="442870"/>
    <lineage>
        <taxon>Bacteria</taxon>
        <taxon>Pseudomonadati</taxon>
        <taxon>Acidobacteriota</taxon>
        <taxon>Holophagae</taxon>
        <taxon>Acanthopleuribacterales</taxon>
        <taxon>Acanthopleuribacteraceae</taxon>
        <taxon>Acanthopleuribacter</taxon>
    </lineage>
</organism>
<keyword evidence="4" id="KW-1185">Reference proteome</keyword>